<evidence type="ECO:0000256" key="5">
    <source>
        <dbReference type="ARBA" id="ARBA00022729"/>
    </source>
</evidence>
<evidence type="ECO:0000313" key="16">
    <source>
        <dbReference type="Proteomes" id="UP000030765"/>
    </source>
</evidence>
<evidence type="ECO:0000256" key="11">
    <source>
        <dbReference type="ARBA" id="ARBA00023326"/>
    </source>
</evidence>
<dbReference type="GO" id="GO:0006032">
    <property type="term" value="P:chitin catabolic process"/>
    <property type="evidence" value="ECO:0007669"/>
    <property type="project" value="UniProtKB-KW"/>
</dbReference>
<keyword evidence="10" id="KW-0326">Glycosidase</keyword>
<evidence type="ECO:0000256" key="12">
    <source>
        <dbReference type="SAM" id="SignalP"/>
    </source>
</evidence>
<dbReference type="SMART" id="SM00636">
    <property type="entry name" value="Glyco_18"/>
    <property type="match status" value="3"/>
</dbReference>
<dbReference type="Proteomes" id="UP000030765">
    <property type="component" value="Unassembled WGS sequence"/>
</dbReference>
<dbReference type="EC" id="3.2.1.14" evidence="3"/>
<protein>
    <recommendedName>
        <fullName evidence="3">chitinase</fullName>
        <ecNumber evidence="3">3.2.1.14</ecNumber>
    </recommendedName>
</protein>
<dbReference type="InterPro" id="IPR001223">
    <property type="entry name" value="Glyco_hydro18_cat"/>
</dbReference>
<name>A0A084WRG8_ANOSI</name>
<feature type="domain" description="GH18" evidence="13">
    <location>
        <begin position="836"/>
        <end position="1206"/>
    </location>
</feature>
<dbReference type="EMBL" id="ATLV01026058">
    <property type="status" value="NOT_ANNOTATED_CDS"/>
    <property type="molecule type" value="Genomic_DNA"/>
</dbReference>
<keyword evidence="16" id="KW-1185">Reference proteome</keyword>
<evidence type="ECO:0000256" key="8">
    <source>
        <dbReference type="ARBA" id="ARBA00023157"/>
    </source>
</evidence>
<dbReference type="GO" id="GO:0008061">
    <property type="term" value="F:chitin binding"/>
    <property type="evidence" value="ECO:0007669"/>
    <property type="project" value="UniProtKB-KW"/>
</dbReference>
<evidence type="ECO:0000313" key="14">
    <source>
        <dbReference type="EMBL" id="KFB52812.1"/>
    </source>
</evidence>
<dbReference type="InterPro" id="IPR050314">
    <property type="entry name" value="Glycosyl_Hydrlase_18"/>
</dbReference>
<dbReference type="FunFam" id="3.10.50.10:FF:000004">
    <property type="entry name" value="Chitinase 5"/>
    <property type="match status" value="3"/>
</dbReference>
<dbReference type="Pfam" id="PF00704">
    <property type="entry name" value="Glyco_hydro_18"/>
    <property type="match status" value="4"/>
</dbReference>
<keyword evidence="5 12" id="KW-0732">Signal</keyword>
<feature type="domain" description="GH18" evidence="13">
    <location>
        <begin position="26"/>
        <end position="395"/>
    </location>
</feature>
<evidence type="ECO:0000256" key="6">
    <source>
        <dbReference type="ARBA" id="ARBA00022801"/>
    </source>
</evidence>
<dbReference type="InterPro" id="IPR011583">
    <property type="entry name" value="Chitinase_II/V-like_cat"/>
</dbReference>
<keyword evidence="8" id="KW-1015">Disulfide bond</keyword>
<feature type="chain" id="PRO_5001785095" description="chitinase" evidence="12">
    <location>
        <begin position="25"/>
        <end position="1226"/>
    </location>
</feature>
<dbReference type="GO" id="GO:0000272">
    <property type="term" value="P:polysaccharide catabolic process"/>
    <property type="evidence" value="ECO:0007669"/>
    <property type="project" value="UniProtKB-KW"/>
</dbReference>
<dbReference type="Gene3D" id="3.10.50.10">
    <property type="match status" value="3"/>
</dbReference>
<keyword evidence="11" id="KW-0624">Polysaccharide degradation</keyword>
<dbReference type="VEuPathDB" id="VectorBase:ASIS013163"/>
<dbReference type="EMBL" id="ATLV01026054">
    <property type="status" value="NOT_ANNOTATED_CDS"/>
    <property type="molecule type" value="Genomic_DNA"/>
</dbReference>
<dbReference type="EMBL" id="KE525405">
    <property type="protein sequence ID" value="KFB52812.1"/>
    <property type="molecule type" value="Genomic_DNA"/>
</dbReference>
<dbReference type="EMBL" id="ATLV01026059">
    <property type="status" value="NOT_ANNOTATED_CDS"/>
    <property type="molecule type" value="Genomic_DNA"/>
</dbReference>
<organism evidence="14">
    <name type="scientific">Anopheles sinensis</name>
    <name type="common">Mosquito</name>
    <dbReference type="NCBI Taxonomy" id="74873"/>
    <lineage>
        <taxon>Eukaryota</taxon>
        <taxon>Metazoa</taxon>
        <taxon>Ecdysozoa</taxon>
        <taxon>Arthropoda</taxon>
        <taxon>Hexapoda</taxon>
        <taxon>Insecta</taxon>
        <taxon>Pterygota</taxon>
        <taxon>Neoptera</taxon>
        <taxon>Endopterygota</taxon>
        <taxon>Diptera</taxon>
        <taxon>Nematocera</taxon>
        <taxon>Culicoidea</taxon>
        <taxon>Culicidae</taxon>
        <taxon>Anophelinae</taxon>
        <taxon>Anopheles</taxon>
    </lineage>
</organism>
<dbReference type="EnsemblMetazoa" id="ASIC021082-RA">
    <property type="protein sequence ID" value="ASIC021082-PA"/>
    <property type="gene ID" value="ASIC021082"/>
</dbReference>
<evidence type="ECO:0000256" key="1">
    <source>
        <dbReference type="ARBA" id="ARBA00000822"/>
    </source>
</evidence>
<proteinExistence type="inferred from homology"/>
<dbReference type="STRING" id="74873.A0A084WRG8"/>
<dbReference type="PANTHER" id="PTHR11177">
    <property type="entry name" value="CHITINASE"/>
    <property type="match status" value="1"/>
</dbReference>
<dbReference type="SUPFAM" id="SSF51445">
    <property type="entry name" value="(Trans)glycosidases"/>
    <property type="match status" value="3"/>
</dbReference>
<dbReference type="EMBL" id="ATLV01026057">
    <property type="status" value="NOT_ANNOTATED_CDS"/>
    <property type="molecule type" value="Genomic_DNA"/>
</dbReference>
<dbReference type="InterPro" id="IPR017853">
    <property type="entry name" value="GH"/>
</dbReference>
<sequence length="1226" mass="138773">MATSATALLTLLLAMTLALQSSLAERRMICHYTTWSQGRANPYSYRIEDIPGHLCTHVVYNFVGVDSEEYELTTLQREIDIVQNGFGRFIDLKQRFPDLKLHVAIGGWDHGGERFSKMAAYRQRRQKFVTSVMKFMSQYGFDGLEIVWLYPGNEDRGGAKIDKDNFYYLISDLKSAIRKAKASWEVAIQVPADHTRLELGYQQDALCEIADFVHVIGYDLRGSWTGFVDVHSPMRDRPHDQGIYAGMNVQNGVESWLQSGCSPDKVVLGVPFLGRTFLLRNRVENSLGAPARGPGPKGPHTYSEGYMGYFEICEKFKQGNWSQMWDAIGLCPYAFRNFQWVGYENERSLQEKAQWAISQKLGGVYAFSLDLDDYRGTCGEPYPLMNAISKIIKRSNGNNIVHGRPKEYSYQIEDIPGELCTHVAYNFVGVNEDTSELVSIKPDFDDVQDGFGRFRDLKKRFPDLKLIMTVGGWTHGGGPFSKMAASRQSRQIFVASVVEFMERYNLDGFEIVWLWPGAPERDGKKQDKDNFYYLVDDLRHGFQRAGKPWEVSVQVPVDRARLATGYSQESLCDPGAKATGPGETGPFTNDPGMIGYFELCEKFKDGNWTVAVDRTAQCPYAYRGNQWVGYEDEQSLEEKSKWVTEKGLAGIYVYTLDLDDYRGKCGAPYPLVRSLHKFIKNYPKSDEDFNFAIYRTHRQVPTRARIPPTTTVRVRLLVVLRRESQRSLTYVFRLSHRAADYVYITGYDLSGPWNGITDVHSAMNKRVFDSGVRRDLNVKGVNIGSSLSVNILEKSSAAARFQLKMSITHVRQLISVVLLVHLTLLGPSTVRGDGETRLVCYFTNWSPQRPGEYAFNINDIPVDLCTHVSYTFAGIDEDTFELKSTVPSFDIVQKGYDKFSKLKNNYPDLKLSLAVGGWAHGGEPFQKMASSLESREIFIASVIEFMHQYDLDGIEMVWLWPGSPERGGTTSDKDNYHSLISEMKESFRRAGHESWEVYVQVPIDQYRLELGYHQRQLCTAADYVYITGYDLSGPWNGITDVHSAMNNRVFDSGARRDLNVKGGVQNWINNGCPANKIVLGVPLFGRTYTLQDESNHGLGAPITGPGRAGPYTNDAGYLAYFEICTAMRESSWTTEWDERGMCPYAYSGNQWVGYENQTSLEEKASYARHKGLGGMYAFSLDLDDYRGKCGTAFPLLNALRTAFKPKNLCSDTIVFALYRESCDFEL</sequence>
<dbReference type="InterPro" id="IPR029070">
    <property type="entry name" value="Chitinase_insertion_sf"/>
</dbReference>
<dbReference type="PANTHER" id="PTHR11177:SF144">
    <property type="entry name" value="CHITINASE 5"/>
    <property type="match status" value="1"/>
</dbReference>
<evidence type="ECO:0000256" key="3">
    <source>
        <dbReference type="ARBA" id="ARBA00012729"/>
    </source>
</evidence>
<dbReference type="FunFam" id="3.20.20.80:FF:000144">
    <property type="entry name" value="Chitinase"/>
    <property type="match status" value="1"/>
</dbReference>
<evidence type="ECO:0000256" key="9">
    <source>
        <dbReference type="ARBA" id="ARBA00023277"/>
    </source>
</evidence>
<dbReference type="Gene3D" id="3.20.20.80">
    <property type="entry name" value="Glycosidases"/>
    <property type="match status" value="4"/>
</dbReference>
<evidence type="ECO:0000256" key="2">
    <source>
        <dbReference type="ARBA" id="ARBA00009121"/>
    </source>
</evidence>
<keyword evidence="6" id="KW-0378">Hydrolase</keyword>
<evidence type="ECO:0000259" key="13">
    <source>
        <dbReference type="PROSITE" id="PS51910"/>
    </source>
</evidence>
<reference evidence="14 16" key="1">
    <citation type="journal article" date="2014" name="BMC Genomics">
        <title>Genome sequence of Anopheles sinensis provides insight into genetics basis of mosquito competence for malaria parasites.</title>
        <authorList>
            <person name="Zhou D."/>
            <person name="Zhang D."/>
            <person name="Ding G."/>
            <person name="Shi L."/>
            <person name="Hou Q."/>
            <person name="Ye Y."/>
            <person name="Xu Y."/>
            <person name="Zhou H."/>
            <person name="Xiong C."/>
            <person name="Li S."/>
            <person name="Yu J."/>
            <person name="Hong S."/>
            <person name="Yu X."/>
            <person name="Zou P."/>
            <person name="Chen C."/>
            <person name="Chang X."/>
            <person name="Wang W."/>
            <person name="Lv Y."/>
            <person name="Sun Y."/>
            <person name="Ma L."/>
            <person name="Shen B."/>
            <person name="Zhu C."/>
        </authorList>
    </citation>
    <scope>NUCLEOTIDE SEQUENCE [LARGE SCALE GENOMIC DNA]</scope>
</reference>
<evidence type="ECO:0000313" key="15">
    <source>
        <dbReference type="EnsemblMetazoa" id="ASIC021082-PA"/>
    </source>
</evidence>
<comment type="similarity">
    <text evidence="2">Belongs to the glycosyl hydrolase 18 family. Chitinase class II subfamily.</text>
</comment>
<evidence type="ECO:0000256" key="10">
    <source>
        <dbReference type="ARBA" id="ARBA00023295"/>
    </source>
</evidence>
<dbReference type="GO" id="GO:0005576">
    <property type="term" value="C:extracellular region"/>
    <property type="evidence" value="ECO:0007669"/>
    <property type="project" value="TreeGrafter"/>
</dbReference>
<dbReference type="GO" id="GO:0008843">
    <property type="term" value="F:endochitinase activity"/>
    <property type="evidence" value="ECO:0007669"/>
    <property type="project" value="UniProtKB-EC"/>
</dbReference>
<feature type="domain" description="GH18" evidence="13">
    <location>
        <begin position="397"/>
        <end position="682"/>
    </location>
</feature>
<dbReference type="OMA" id="SANICNW"/>
<keyword evidence="9" id="KW-0119">Carbohydrate metabolism</keyword>
<evidence type="ECO:0000256" key="7">
    <source>
        <dbReference type="ARBA" id="ARBA00023024"/>
    </source>
</evidence>
<dbReference type="AlphaFoldDB" id="A0A084WRG8"/>
<dbReference type="SUPFAM" id="SSF54556">
    <property type="entry name" value="Chitinase insertion domain"/>
    <property type="match status" value="2"/>
</dbReference>
<dbReference type="FunFam" id="3.20.20.80:FF:000007">
    <property type="entry name" value="Acidic mammalian chitinase"/>
    <property type="match status" value="1"/>
</dbReference>
<keyword evidence="4" id="KW-0147">Chitin-binding</keyword>
<dbReference type="EMBL" id="ATLV01026055">
    <property type="status" value="NOT_ANNOTATED_CDS"/>
    <property type="molecule type" value="Genomic_DNA"/>
</dbReference>
<dbReference type="PROSITE" id="PS51910">
    <property type="entry name" value="GH18_2"/>
    <property type="match status" value="3"/>
</dbReference>
<accession>A0A084WRG8</accession>
<reference evidence="15" key="2">
    <citation type="submission" date="2020-05" db="UniProtKB">
        <authorList>
            <consortium name="EnsemblMetazoa"/>
        </authorList>
    </citation>
    <scope>IDENTIFICATION</scope>
</reference>
<dbReference type="EMBL" id="ATLV01026056">
    <property type="status" value="NOT_ANNOTATED_CDS"/>
    <property type="molecule type" value="Genomic_DNA"/>
</dbReference>
<evidence type="ECO:0000256" key="4">
    <source>
        <dbReference type="ARBA" id="ARBA00022669"/>
    </source>
</evidence>
<dbReference type="VEuPathDB" id="VectorBase:ASIC021082"/>
<feature type="signal peptide" evidence="12">
    <location>
        <begin position="1"/>
        <end position="24"/>
    </location>
</feature>
<comment type="catalytic activity">
    <reaction evidence="1">
        <text>Random endo-hydrolysis of N-acetyl-beta-D-glucosaminide (1-&gt;4)-beta-linkages in chitin and chitodextrins.</text>
        <dbReference type="EC" id="3.2.1.14"/>
    </reaction>
</comment>
<gene>
    <name evidence="14" type="ORF">ZHAS_00021082</name>
</gene>
<keyword evidence="7" id="KW-0146">Chitin degradation</keyword>
<dbReference type="OrthoDB" id="73875at2759"/>